<accession>A0A7R9CPL6</accession>
<gene>
    <name evidence="1" type="ORF">TPSB3V08_LOCUS2012</name>
</gene>
<dbReference type="EMBL" id="OD000738">
    <property type="protein sequence ID" value="CAD7399093.1"/>
    <property type="molecule type" value="Genomic_DNA"/>
</dbReference>
<protein>
    <submittedName>
        <fullName evidence="1">Uncharacterized protein</fullName>
    </submittedName>
</protein>
<reference evidence="1" key="1">
    <citation type="submission" date="2020-11" db="EMBL/GenBank/DDBJ databases">
        <authorList>
            <person name="Tran Van P."/>
        </authorList>
    </citation>
    <scope>NUCLEOTIDE SEQUENCE</scope>
</reference>
<organism evidence="1">
    <name type="scientific">Timema poppense</name>
    <name type="common">Walking stick</name>
    <dbReference type="NCBI Taxonomy" id="170557"/>
    <lineage>
        <taxon>Eukaryota</taxon>
        <taxon>Metazoa</taxon>
        <taxon>Ecdysozoa</taxon>
        <taxon>Arthropoda</taxon>
        <taxon>Hexapoda</taxon>
        <taxon>Insecta</taxon>
        <taxon>Pterygota</taxon>
        <taxon>Neoptera</taxon>
        <taxon>Polyneoptera</taxon>
        <taxon>Phasmatodea</taxon>
        <taxon>Timematodea</taxon>
        <taxon>Timematoidea</taxon>
        <taxon>Timematidae</taxon>
        <taxon>Timema</taxon>
    </lineage>
</organism>
<dbReference type="AlphaFoldDB" id="A0A7R9CPL6"/>
<sequence>MSRICVNGEWKTISGKKNLSLSDLYLNLDLPVIGIQVYCDGSALYHKATEMGVIAIPLSRKKVSSLDGKGAGGGTTQKLILYYDETTCQAAVEAEYLLWCEKWKGKKQSDIPNGIMSIMDVSDKKRFYESPSPRREVLYMQMVLRQAEGYLPQRTGHPKPACNDDWRWTTGK</sequence>
<evidence type="ECO:0000313" key="1">
    <source>
        <dbReference type="EMBL" id="CAD7399093.1"/>
    </source>
</evidence>
<name>A0A7R9CPL6_TIMPO</name>
<proteinExistence type="predicted"/>